<dbReference type="NCBIfam" id="NF006761">
    <property type="entry name" value="PRK09282.1"/>
    <property type="match status" value="1"/>
</dbReference>
<proteinExistence type="predicted"/>
<protein>
    <submittedName>
        <fullName evidence="2">Oxaloacetate decarboxylase alpha chain</fullName>
    </submittedName>
</protein>
<dbReference type="RefSeq" id="WP_011140881.1">
    <property type="nucleotide sequence ID" value="NC_005125.1"/>
</dbReference>
<feature type="domain" description="Pyruvate carboxyltransferase" evidence="1">
    <location>
        <begin position="22"/>
        <end position="284"/>
    </location>
</feature>
<dbReference type="KEGG" id="gvi:gll0879"/>
<dbReference type="PANTHER" id="PTHR43778:SF2">
    <property type="entry name" value="PYRUVATE CARBOXYLASE, MITOCHONDRIAL"/>
    <property type="match status" value="1"/>
</dbReference>
<name>Q7NM88_GLOVI</name>
<dbReference type="OrthoDB" id="9807469at2"/>
<reference evidence="2 3" key="2">
    <citation type="journal article" date="2003" name="DNA Res.">
        <title>Complete genome structure of Gloeobacter violaceus PCC 7421, a cyanobacterium that lacks thylakoids (supplement).</title>
        <authorList>
            <person name="Nakamura Y."/>
            <person name="Kaneko T."/>
            <person name="Sato S."/>
            <person name="Mimuro M."/>
            <person name="Miyashita H."/>
            <person name="Tsuchiya T."/>
            <person name="Sasamoto S."/>
            <person name="Watanabe A."/>
            <person name="Kawashima K."/>
            <person name="Kishida Y."/>
            <person name="Kiyokawa C."/>
            <person name="Kohara M."/>
            <person name="Matsumoto M."/>
            <person name="Matsuno A."/>
            <person name="Nakazaki N."/>
            <person name="Shimpo S."/>
            <person name="Takeuchi C."/>
            <person name="Yamada M."/>
            <person name="Tabata S."/>
        </authorList>
    </citation>
    <scope>NUCLEOTIDE SEQUENCE [LARGE SCALE GENOMIC DNA]</scope>
    <source>
        <strain evidence="3">ATCC 29082 / PCC 7421</strain>
    </source>
</reference>
<dbReference type="SUPFAM" id="SSF89000">
    <property type="entry name" value="post-HMGL domain-like"/>
    <property type="match status" value="1"/>
</dbReference>
<sequence length="508" mass="56646">MTSIAVDPHSEWQLSTGSTSRVGVTDTTFRDAHQSLLATRMTTAQMLPVASRMNRIGFHSMEVWGGATFDACIRFLGEDPWERLKVLRREMPDTRLQMLVRGQNLLGYRHYPDDIVERFIRRSVANGIDIIRTFDALNDVRNMRKTIETGKECGAHVQGTLVYTVSPVHDVDHYMAVARDLVAMGIDSLCIKDMAGLLKPDAAGRLVRALRPVVGTLLPIQMHAHSLSGMASMAYWEAIQMGANAVDTAISPLALGSSQPATETMVVVLRDTPFDTGLDIDALVDVAESIERIFRDAGNAPIRQTIIDTRVLSHQVPGGMITNLLAQLDQQRASHRLQEVLRELPRVRADFGYPPLVTPTSQIVGTQAVLNVLMGERYKIIPAEARDYLLGRYGRPPHPIAEHLFERVAEGRQPITHRPADDLEPGWEPALAESAPWATSEEDVLTYAMFPQVATNYFKARARKLCGERRPFPVALRQVNEMVRGFAEATALDRFECEVNGLRLRLVR</sequence>
<dbReference type="InterPro" id="IPR000891">
    <property type="entry name" value="PYR_CT"/>
</dbReference>
<dbReference type="Proteomes" id="UP000000557">
    <property type="component" value="Chromosome"/>
</dbReference>
<dbReference type="InterPro" id="IPR003379">
    <property type="entry name" value="Carboxylase_cons_dom"/>
</dbReference>
<dbReference type="CDD" id="cd07937">
    <property type="entry name" value="DRE_TIM_PC_TC_5S"/>
    <property type="match status" value="1"/>
</dbReference>
<organism evidence="2 3">
    <name type="scientific">Gloeobacter violaceus (strain ATCC 29082 / PCC 7421)</name>
    <dbReference type="NCBI Taxonomy" id="251221"/>
    <lineage>
        <taxon>Bacteria</taxon>
        <taxon>Bacillati</taxon>
        <taxon>Cyanobacteriota</taxon>
        <taxon>Cyanophyceae</taxon>
        <taxon>Gloeobacterales</taxon>
        <taxon>Gloeobacteraceae</taxon>
        <taxon>Gloeobacter</taxon>
    </lineage>
</organism>
<dbReference type="GO" id="GO:0003824">
    <property type="term" value="F:catalytic activity"/>
    <property type="evidence" value="ECO:0007669"/>
    <property type="project" value="InterPro"/>
</dbReference>
<keyword evidence="3" id="KW-1185">Reference proteome</keyword>
<dbReference type="SUPFAM" id="SSF51569">
    <property type="entry name" value="Aldolase"/>
    <property type="match status" value="1"/>
</dbReference>
<evidence type="ECO:0000313" key="2">
    <source>
        <dbReference type="EMBL" id="BAC88820.1"/>
    </source>
</evidence>
<dbReference type="InterPro" id="IPR013785">
    <property type="entry name" value="Aldolase_TIM"/>
</dbReference>
<reference evidence="2 3" key="1">
    <citation type="journal article" date="2003" name="DNA Res.">
        <title>Complete genome structure of Gloeobacter violaceus PCC 7421, a cyanobacterium that lacks thylakoids.</title>
        <authorList>
            <person name="Nakamura Y."/>
            <person name="Kaneko T."/>
            <person name="Sato S."/>
            <person name="Mimuro M."/>
            <person name="Miyashita H."/>
            <person name="Tsuchiya T."/>
            <person name="Sasamoto S."/>
            <person name="Watanabe A."/>
            <person name="Kawashima K."/>
            <person name="Kishida Y."/>
            <person name="Kiyokawa C."/>
            <person name="Kohara M."/>
            <person name="Matsumoto M."/>
            <person name="Matsuno A."/>
            <person name="Nakazaki N."/>
            <person name="Shimpo S."/>
            <person name="Takeuchi C."/>
            <person name="Yamada M."/>
            <person name="Tabata S."/>
        </authorList>
    </citation>
    <scope>NUCLEOTIDE SEQUENCE [LARGE SCALE GENOMIC DNA]</scope>
    <source>
        <strain evidence="3">ATCC 29082 / PCC 7421</strain>
    </source>
</reference>
<dbReference type="EMBL" id="BA000045">
    <property type="protein sequence ID" value="BAC88820.1"/>
    <property type="molecule type" value="Genomic_DNA"/>
</dbReference>
<dbReference type="Pfam" id="PF00682">
    <property type="entry name" value="HMGL-like"/>
    <property type="match status" value="1"/>
</dbReference>
<accession>Q7NM88</accession>
<dbReference type="EnsemblBacteria" id="BAC88820">
    <property type="protein sequence ID" value="BAC88820"/>
    <property type="gene ID" value="BAC88820"/>
</dbReference>
<dbReference type="AlphaFoldDB" id="Q7NM88"/>
<dbReference type="PATRIC" id="fig|251221.4.peg.897"/>
<evidence type="ECO:0000313" key="3">
    <source>
        <dbReference type="Proteomes" id="UP000000557"/>
    </source>
</evidence>
<dbReference type="InterPro" id="IPR055268">
    <property type="entry name" value="PCB-like"/>
</dbReference>
<dbReference type="InParanoid" id="Q7NM88"/>
<dbReference type="STRING" id="251221.gene:10758357"/>
<gene>
    <name evidence="2" type="ordered locus">gll0879</name>
</gene>
<dbReference type="Pfam" id="PF02436">
    <property type="entry name" value="PYC_OADA"/>
    <property type="match status" value="1"/>
</dbReference>
<dbReference type="FunCoup" id="Q7NM88">
    <property type="interactions" value="152"/>
</dbReference>
<evidence type="ECO:0000259" key="1">
    <source>
        <dbReference type="PROSITE" id="PS50991"/>
    </source>
</evidence>
<dbReference type="PROSITE" id="PS50991">
    <property type="entry name" value="PYR_CT"/>
    <property type="match status" value="1"/>
</dbReference>
<dbReference type="HOGENOM" id="CLU_000395_4_2_3"/>
<dbReference type="PANTHER" id="PTHR43778">
    <property type="entry name" value="PYRUVATE CARBOXYLASE"/>
    <property type="match status" value="1"/>
</dbReference>
<dbReference type="Gene3D" id="3.20.20.70">
    <property type="entry name" value="Aldolase class I"/>
    <property type="match status" value="1"/>
</dbReference>
<dbReference type="eggNOG" id="COG5016">
    <property type="taxonomic scope" value="Bacteria"/>
</dbReference>